<proteinExistence type="predicted"/>
<dbReference type="RefSeq" id="WP_060949396.1">
    <property type="nucleotide sequence ID" value="NZ_BBON01000047.1"/>
</dbReference>
<dbReference type="Pfam" id="PF00440">
    <property type="entry name" value="TetR_N"/>
    <property type="match status" value="1"/>
</dbReference>
<dbReference type="InterPro" id="IPR036271">
    <property type="entry name" value="Tet_transcr_reg_TetR-rel_C_sf"/>
</dbReference>
<evidence type="ECO:0000256" key="1">
    <source>
        <dbReference type="ARBA" id="ARBA00023125"/>
    </source>
</evidence>
<name>A0ABQ3U6A8_STRHY</name>
<comment type="caution">
    <text evidence="5">The sequence shown here is derived from an EMBL/GenBank/DDBJ whole genome shotgun (WGS) entry which is preliminary data.</text>
</comment>
<dbReference type="InterPro" id="IPR001647">
    <property type="entry name" value="HTH_TetR"/>
</dbReference>
<dbReference type="PRINTS" id="PR00455">
    <property type="entry name" value="HTHTETR"/>
</dbReference>
<dbReference type="Gene3D" id="1.10.357.10">
    <property type="entry name" value="Tetracycline Repressor, domain 2"/>
    <property type="match status" value="1"/>
</dbReference>
<feature type="compositionally biased region" description="Basic and acidic residues" evidence="3">
    <location>
        <begin position="15"/>
        <end position="26"/>
    </location>
</feature>
<sequence length="202" mass="22803">MATMQGTPKRPRRAPAPEERKLDPERSRRLLLEAAMDEFSEKGYAGARVQDIADRAGLNKQLITYHFGGKEGLYKELGRQWLRREAAFNDPALPLDQLVARYLEEAFADPRGTRLNAWCGLAGAVPEEDPEDLSDLRRRQAEGEIAEEIDPAMAMLLCVSMVAAPATMPHAVRRFFGADPDSPEFREHYADQLRRIVRRLAS</sequence>
<dbReference type="PROSITE" id="PS50977">
    <property type="entry name" value="HTH_TETR_2"/>
    <property type="match status" value="1"/>
</dbReference>
<feature type="domain" description="HTH tetR-type" evidence="4">
    <location>
        <begin position="25"/>
        <end position="85"/>
    </location>
</feature>
<organism evidence="5 6">
    <name type="scientific">Streptomyces hygroscopicus</name>
    <dbReference type="NCBI Taxonomy" id="1912"/>
    <lineage>
        <taxon>Bacteria</taxon>
        <taxon>Bacillati</taxon>
        <taxon>Actinomycetota</taxon>
        <taxon>Actinomycetes</taxon>
        <taxon>Kitasatosporales</taxon>
        <taxon>Streptomycetaceae</taxon>
        <taxon>Streptomyces</taxon>
        <taxon>Streptomyces violaceusniger group</taxon>
    </lineage>
</organism>
<dbReference type="PANTHER" id="PTHR30328:SF54">
    <property type="entry name" value="HTH-TYPE TRANSCRIPTIONAL REPRESSOR SCO4008"/>
    <property type="match status" value="1"/>
</dbReference>
<evidence type="ECO:0000259" key="4">
    <source>
        <dbReference type="PROSITE" id="PS50977"/>
    </source>
</evidence>
<dbReference type="InterPro" id="IPR009057">
    <property type="entry name" value="Homeodomain-like_sf"/>
</dbReference>
<keyword evidence="6" id="KW-1185">Reference proteome</keyword>
<dbReference type="Proteomes" id="UP001054854">
    <property type="component" value="Unassembled WGS sequence"/>
</dbReference>
<dbReference type="InterPro" id="IPR050109">
    <property type="entry name" value="HTH-type_TetR-like_transc_reg"/>
</dbReference>
<protein>
    <recommendedName>
        <fullName evidence="4">HTH tetR-type domain-containing protein</fullName>
    </recommendedName>
</protein>
<accession>A0ABQ3U6A8</accession>
<dbReference type="EMBL" id="BNEK01000005">
    <property type="protein sequence ID" value="GHJ30728.1"/>
    <property type="molecule type" value="Genomic_DNA"/>
</dbReference>
<dbReference type="PANTHER" id="PTHR30328">
    <property type="entry name" value="TRANSCRIPTIONAL REPRESSOR"/>
    <property type="match status" value="1"/>
</dbReference>
<evidence type="ECO:0000313" key="6">
    <source>
        <dbReference type="Proteomes" id="UP001054854"/>
    </source>
</evidence>
<evidence type="ECO:0000256" key="3">
    <source>
        <dbReference type="SAM" id="MobiDB-lite"/>
    </source>
</evidence>
<keyword evidence="1 2" id="KW-0238">DNA-binding</keyword>
<evidence type="ECO:0000256" key="2">
    <source>
        <dbReference type="PROSITE-ProRule" id="PRU00335"/>
    </source>
</evidence>
<gene>
    <name evidence="5" type="ORF">TPA0910_51610</name>
</gene>
<reference evidence="5" key="1">
    <citation type="submission" date="2024-05" db="EMBL/GenBank/DDBJ databases">
        <title>Whole genome shotgun sequence of Streptomyces hygroscopicus NBRC 113678.</title>
        <authorList>
            <person name="Komaki H."/>
            <person name="Tamura T."/>
        </authorList>
    </citation>
    <scope>NUCLEOTIDE SEQUENCE</scope>
    <source>
        <strain evidence="5">N11-34</strain>
    </source>
</reference>
<feature type="DNA-binding region" description="H-T-H motif" evidence="2">
    <location>
        <begin position="48"/>
        <end position="67"/>
    </location>
</feature>
<dbReference type="SUPFAM" id="SSF46689">
    <property type="entry name" value="Homeodomain-like"/>
    <property type="match status" value="1"/>
</dbReference>
<dbReference type="SUPFAM" id="SSF48498">
    <property type="entry name" value="Tetracyclin repressor-like, C-terminal domain"/>
    <property type="match status" value="1"/>
</dbReference>
<evidence type="ECO:0000313" key="5">
    <source>
        <dbReference type="EMBL" id="GHJ30728.1"/>
    </source>
</evidence>
<feature type="region of interest" description="Disordered" evidence="3">
    <location>
        <begin position="1"/>
        <end position="26"/>
    </location>
</feature>